<dbReference type="PANTHER" id="PTHR43747">
    <property type="entry name" value="FAD-BINDING PROTEIN"/>
    <property type="match status" value="1"/>
</dbReference>
<dbReference type="Pfam" id="PF04820">
    <property type="entry name" value="Trp_halogenase"/>
    <property type="match status" value="1"/>
</dbReference>
<dbReference type="Gene3D" id="3.50.50.60">
    <property type="entry name" value="FAD/NAD(P)-binding domain"/>
    <property type="match status" value="1"/>
</dbReference>
<evidence type="ECO:0000256" key="1">
    <source>
        <dbReference type="PIRSR" id="PIRSR011396-1"/>
    </source>
</evidence>
<dbReference type="InterPro" id="IPR033856">
    <property type="entry name" value="Trp_halogen"/>
</dbReference>
<accession>A0A846MW58</accession>
<dbReference type="RefSeq" id="WP_167081689.1">
    <property type="nucleotide sequence ID" value="NZ_BAAADC010000001.1"/>
</dbReference>
<dbReference type="InterPro" id="IPR050816">
    <property type="entry name" value="Flavin-dep_Halogenase_NPB"/>
</dbReference>
<evidence type="ECO:0000256" key="2">
    <source>
        <dbReference type="PIRSR" id="PIRSR011396-2"/>
    </source>
</evidence>
<dbReference type="PIRSF" id="PIRSF011396">
    <property type="entry name" value="Trp_halogenase"/>
    <property type="match status" value="1"/>
</dbReference>
<keyword evidence="4" id="KW-1185">Reference proteome</keyword>
<reference evidence="3 4" key="1">
    <citation type="submission" date="2020-03" db="EMBL/GenBank/DDBJ databases">
        <title>Genomic Encyclopedia of Type Strains, Phase IV (KMG-IV): sequencing the most valuable type-strain genomes for metagenomic binning, comparative biology and taxonomic classification.</title>
        <authorList>
            <person name="Goeker M."/>
        </authorList>
    </citation>
    <scope>NUCLEOTIDE SEQUENCE [LARGE SCALE GENOMIC DNA]</scope>
    <source>
        <strain evidence="3 4">DSM 19867</strain>
    </source>
</reference>
<gene>
    <name evidence="3" type="ORF">FHS83_001106</name>
</gene>
<dbReference type="PANTHER" id="PTHR43747:SF4">
    <property type="entry name" value="FLAVIN-DEPENDENT TRYPTOPHAN HALOGENASE"/>
    <property type="match status" value="1"/>
</dbReference>
<dbReference type="Proteomes" id="UP000570514">
    <property type="component" value="Unassembled WGS sequence"/>
</dbReference>
<dbReference type="EC" id="1.14.19.9" evidence="3"/>
<evidence type="ECO:0000313" key="4">
    <source>
        <dbReference type="Proteomes" id="UP000570514"/>
    </source>
</evidence>
<keyword evidence="2" id="KW-0274">FAD</keyword>
<feature type="binding site" evidence="2">
    <location>
        <position position="81"/>
    </location>
    <ligand>
        <name>7-chloro-L-tryptophan</name>
        <dbReference type="ChEBI" id="CHEBI:58713"/>
    </ligand>
</feature>
<proteinExistence type="predicted"/>
<dbReference type="InterPro" id="IPR036188">
    <property type="entry name" value="FAD/NAD-bd_sf"/>
</dbReference>
<comment type="caution">
    <text evidence="3">The sequence shown here is derived from an EMBL/GenBank/DDBJ whole genome shotgun (WGS) entry which is preliminary data.</text>
</comment>
<feature type="binding site" evidence="2">
    <location>
        <position position="336"/>
    </location>
    <ligand>
        <name>FAD</name>
        <dbReference type="ChEBI" id="CHEBI:57692"/>
    </ligand>
</feature>
<feature type="binding site" evidence="2">
    <location>
        <position position="188"/>
    </location>
    <ligand>
        <name>FAD</name>
        <dbReference type="ChEBI" id="CHEBI:57692"/>
    </ligand>
</feature>
<keyword evidence="3" id="KW-0560">Oxidoreductase</keyword>
<dbReference type="AlphaFoldDB" id="A0A846MW58"/>
<dbReference type="InterPro" id="IPR006905">
    <property type="entry name" value="Flavin_halogenase"/>
</dbReference>
<feature type="binding site" evidence="2">
    <location>
        <position position="345"/>
    </location>
    <ligand>
        <name>L-tryptophan</name>
        <dbReference type="ChEBI" id="CHEBI:57912"/>
    </ligand>
</feature>
<dbReference type="EMBL" id="JAASRM010000001">
    <property type="protein sequence ID" value="NIK87788.1"/>
    <property type="molecule type" value="Genomic_DNA"/>
</dbReference>
<keyword evidence="2" id="KW-0285">Flavoprotein</keyword>
<organism evidence="3 4">
    <name type="scientific">Rhizomicrobium palustre</name>
    <dbReference type="NCBI Taxonomy" id="189966"/>
    <lineage>
        <taxon>Bacteria</taxon>
        <taxon>Pseudomonadati</taxon>
        <taxon>Pseudomonadota</taxon>
        <taxon>Alphaproteobacteria</taxon>
        <taxon>Micropepsales</taxon>
        <taxon>Micropepsaceae</taxon>
        <taxon>Rhizomicrobium</taxon>
    </lineage>
</organism>
<dbReference type="GO" id="GO:0004497">
    <property type="term" value="F:monooxygenase activity"/>
    <property type="evidence" value="ECO:0007669"/>
    <property type="project" value="InterPro"/>
</dbReference>
<name>A0A846MW58_9PROT</name>
<dbReference type="SUPFAM" id="SSF51905">
    <property type="entry name" value="FAD/NAD(P)-binding domain"/>
    <property type="match status" value="1"/>
</dbReference>
<evidence type="ECO:0000313" key="3">
    <source>
        <dbReference type="EMBL" id="NIK87788.1"/>
    </source>
</evidence>
<sequence length="501" mass="56989">MVDDNRIRSIVIVGGGTAGWMAAASFARFLKPLGCRIELVESEEIGTIGVGEATIPPVMDFIRVLGIDENDLIRKTQATFKLGIVFQDWVKQGHSWCHPFGTTGFDIDGVPFHAYWMKEYLAGRAERPEEYNLQAQAAENGKFMRPVQAPNSPLERITYALHFDAILFARYLRGWAETRGVIRTEGRVVDVSLRAENGHVEKLKLDDGRTIEGDLFIDCSGFQGLLIEQALKTGYDSWNKWLPCDRAAAVPVRQTRAPATYTLTKALDAGWQWRIPLQHRTGNGYVYCSEFVSDEQALETLKAHADGEEMNDPLLIRFTTGRRNLFWNKNVVALGLASGFLEPLESTSIHLIQRGIAQLLRLFPDRNFEPADRDTYNRLLGHEFERVRDFLILHYTTNEREDTPFWRHCKTIPQVDSLKERLELFRGYGRILREDSDLFPVQSWLFMYAGQGIKPRRHDPLADTLDPEVVRSTLENIKAVVSSCTKAMPTHQEFIAKNCAV</sequence>
<feature type="binding site" evidence="2">
    <location>
        <begin position="15"/>
        <end position="18"/>
    </location>
    <ligand>
        <name>FAD</name>
        <dbReference type="ChEBI" id="CHEBI:57692"/>
    </ligand>
</feature>
<dbReference type="GO" id="GO:0000166">
    <property type="term" value="F:nucleotide binding"/>
    <property type="evidence" value="ECO:0007669"/>
    <property type="project" value="UniProtKB-KW"/>
</dbReference>
<feature type="active site" evidence="1">
    <location>
        <position position="81"/>
    </location>
</feature>
<keyword evidence="2" id="KW-0547">Nucleotide-binding</keyword>
<feature type="binding site" evidence="2">
    <location>
        <position position="349"/>
    </location>
    <ligand>
        <name>FAD</name>
        <dbReference type="ChEBI" id="CHEBI:57692"/>
    </ligand>
</feature>
<protein>
    <submittedName>
        <fullName evidence="3">Tryptophan halogenase</fullName>
        <ecNumber evidence="3">1.14.19.9</ecNumber>
    </submittedName>
</protein>